<dbReference type="KEGG" id="glz:GLAREA_04882"/>
<gene>
    <name evidence="1" type="ORF">GLAREA_04882</name>
</gene>
<evidence type="ECO:0000313" key="1">
    <source>
        <dbReference type="EMBL" id="EPE28091.1"/>
    </source>
</evidence>
<dbReference type="Proteomes" id="UP000016922">
    <property type="component" value="Unassembled WGS sequence"/>
</dbReference>
<organism evidence="1 2">
    <name type="scientific">Glarea lozoyensis (strain ATCC 20868 / MF5171)</name>
    <dbReference type="NCBI Taxonomy" id="1116229"/>
    <lineage>
        <taxon>Eukaryota</taxon>
        <taxon>Fungi</taxon>
        <taxon>Dikarya</taxon>
        <taxon>Ascomycota</taxon>
        <taxon>Pezizomycotina</taxon>
        <taxon>Leotiomycetes</taxon>
        <taxon>Helotiales</taxon>
        <taxon>Helotiaceae</taxon>
        <taxon>Glarea</taxon>
    </lineage>
</organism>
<evidence type="ECO:0000313" key="2">
    <source>
        <dbReference type="Proteomes" id="UP000016922"/>
    </source>
</evidence>
<dbReference type="AlphaFoldDB" id="S3D7V1"/>
<dbReference type="HOGENOM" id="CLU_1602883_0_0_1"/>
<accession>S3D7V1</accession>
<keyword evidence="2" id="KW-1185">Reference proteome</keyword>
<dbReference type="GeneID" id="19463937"/>
<protein>
    <submittedName>
        <fullName evidence="1">Uncharacterized protein</fullName>
    </submittedName>
</protein>
<proteinExistence type="predicted"/>
<dbReference type="EMBL" id="KE145369">
    <property type="protein sequence ID" value="EPE28091.1"/>
    <property type="molecule type" value="Genomic_DNA"/>
</dbReference>
<name>S3D7V1_GLAL2</name>
<reference evidence="1 2" key="1">
    <citation type="journal article" date="2013" name="BMC Genomics">
        <title>Genomics-driven discovery of the pneumocandin biosynthetic gene cluster in the fungus Glarea lozoyensis.</title>
        <authorList>
            <person name="Chen L."/>
            <person name="Yue Q."/>
            <person name="Zhang X."/>
            <person name="Xiang M."/>
            <person name="Wang C."/>
            <person name="Li S."/>
            <person name="Che Y."/>
            <person name="Ortiz-Lopez F.J."/>
            <person name="Bills G.F."/>
            <person name="Liu X."/>
            <person name="An Z."/>
        </authorList>
    </citation>
    <scope>NUCLEOTIDE SEQUENCE [LARGE SCALE GENOMIC DNA]</scope>
    <source>
        <strain evidence="2">ATCC 20868 / MF5171</strain>
    </source>
</reference>
<dbReference type="RefSeq" id="XP_008085450.1">
    <property type="nucleotide sequence ID" value="XM_008087259.1"/>
</dbReference>
<sequence length="166" mass="19677">MVEEAKSDDFHNAIRELRLAVERLEARIGADRGPSIHKAEKNLYYVKFSEEDFTAWYSQLRIIPYNFEAFIPQDNRLDLSFLCESLIKPDSNWLASGCRYIIVDYIIGSIIDIRNDKRCAYGEESFERWVNDEPRVRKDLLYFHRIQRELPDPKRISSVEIWTKLG</sequence>